<feature type="region of interest" description="Disordered" evidence="1">
    <location>
        <begin position="318"/>
        <end position="345"/>
    </location>
</feature>
<feature type="region of interest" description="Disordered" evidence="1">
    <location>
        <begin position="1"/>
        <end position="23"/>
    </location>
</feature>
<feature type="region of interest" description="Disordered" evidence="1">
    <location>
        <begin position="371"/>
        <end position="471"/>
    </location>
</feature>
<keyword evidence="3" id="KW-1185">Reference proteome</keyword>
<feature type="compositionally biased region" description="Acidic residues" evidence="1">
    <location>
        <begin position="554"/>
        <end position="565"/>
    </location>
</feature>
<sequence>MASSAVEPPVAANLAPGPQKRTRQATLNASLRLTGASTASPATLNGTGSSKPGPSAFASIISLPPSAITREKLRDVENDVEILLSAHQAGHISKRIVENLAEVQCPSCDAWVKSNAGKTVHDLVKASHFYNLRTHRASARCAAARAEMKKESSKAKIQTPLSFPILSSDSPSKPSSQIQQPPEHATLPQAPSSRRSSVHVSEPPSAALMDYDLGDDFQPWRSRKSPERELLPHEYLPDRDPFADYDNPISPRTSLHPDQPFLLMNGSASAPDLSLNFHDNESNPQPTSSNEERLPNTITIAPIDTHSISPAAQQPLSAFDSSDAMPSSAISELSNPPLESSADPAWPEDISLSAAIASTRLALEELFTVYTTSLDPPPDNSSIIGDAPESISAQSPMDVAPSISARASASRGPTPSDIAPTASASANSHRSKSQSQGISQRRKSTTPANSGSSNSTSNLNQNSGPGPGPCLGVPIVWPSEAGPFFTSFPFSRLGDDVPDSLPFTLEITDGGNSRLARAKTCKGVAAPRSGPKCRQCASVKYAVARLVKEAMAGSDEDREGEGSEQDQEKDQDGSDEEAEPRAKLRGRKQSTDTTTSRAPSEPRHQHRQSGLRDRDRRQSATHTTTTNPGPNTATLKRRESHRDTGSSSKHSSTASNHHTKLQQSASVANLRRRDANVDERPPSAHLRDRRQSTGAVGGGSLKRKDQASESVAAAAAGGRKVARRS</sequence>
<proteinExistence type="predicted"/>
<feature type="compositionally biased region" description="Low complexity" evidence="1">
    <location>
        <begin position="708"/>
        <end position="719"/>
    </location>
</feature>
<name>A0A5M3MWQ0_CONPW</name>
<organism evidence="2 3">
    <name type="scientific">Coniophora puteana (strain RWD-64-598)</name>
    <name type="common">Brown rot fungus</name>
    <dbReference type="NCBI Taxonomy" id="741705"/>
    <lineage>
        <taxon>Eukaryota</taxon>
        <taxon>Fungi</taxon>
        <taxon>Dikarya</taxon>
        <taxon>Basidiomycota</taxon>
        <taxon>Agaricomycotina</taxon>
        <taxon>Agaricomycetes</taxon>
        <taxon>Agaricomycetidae</taxon>
        <taxon>Boletales</taxon>
        <taxon>Coniophorineae</taxon>
        <taxon>Coniophoraceae</taxon>
        <taxon>Coniophora</taxon>
    </lineage>
</organism>
<feature type="compositionally biased region" description="Polar residues" evidence="1">
    <location>
        <begin position="422"/>
        <end position="439"/>
    </location>
</feature>
<comment type="caution">
    <text evidence="2">The sequence shown here is derived from an EMBL/GenBank/DDBJ whole genome shotgun (WGS) entry which is preliminary data.</text>
</comment>
<evidence type="ECO:0000313" key="3">
    <source>
        <dbReference type="Proteomes" id="UP000053558"/>
    </source>
</evidence>
<accession>A0A5M3MWQ0</accession>
<feature type="compositionally biased region" description="Basic and acidic residues" evidence="1">
    <location>
        <begin position="671"/>
        <end position="691"/>
    </location>
</feature>
<reference evidence="3" key="1">
    <citation type="journal article" date="2012" name="Science">
        <title>The Paleozoic origin of enzymatic lignin decomposition reconstructed from 31 fungal genomes.</title>
        <authorList>
            <person name="Floudas D."/>
            <person name="Binder M."/>
            <person name="Riley R."/>
            <person name="Barry K."/>
            <person name="Blanchette R.A."/>
            <person name="Henrissat B."/>
            <person name="Martinez A.T."/>
            <person name="Otillar R."/>
            <person name="Spatafora J.W."/>
            <person name="Yadav J.S."/>
            <person name="Aerts A."/>
            <person name="Benoit I."/>
            <person name="Boyd A."/>
            <person name="Carlson A."/>
            <person name="Copeland A."/>
            <person name="Coutinho P.M."/>
            <person name="de Vries R.P."/>
            <person name="Ferreira P."/>
            <person name="Findley K."/>
            <person name="Foster B."/>
            <person name="Gaskell J."/>
            <person name="Glotzer D."/>
            <person name="Gorecki P."/>
            <person name="Heitman J."/>
            <person name="Hesse C."/>
            <person name="Hori C."/>
            <person name="Igarashi K."/>
            <person name="Jurgens J.A."/>
            <person name="Kallen N."/>
            <person name="Kersten P."/>
            <person name="Kohler A."/>
            <person name="Kuees U."/>
            <person name="Kumar T.K.A."/>
            <person name="Kuo A."/>
            <person name="LaButti K."/>
            <person name="Larrondo L.F."/>
            <person name="Lindquist E."/>
            <person name="Ling A."/>
            <person name="Lombard V."/>
            <person name="Lucas S."/>
            <person name="Lundell T."/>
            <person name="Martin R."/>
            <person name="McLaughlin D.J."/>
            <person name="Morgenstern I."/>
            <person name="Morin E."/>
            <person name="Murat C."/>
            <person name="Nagy L.G."/>
            <person name="Nolan M."/>
            <person name="Ohm R.A."/>
            <person name="Patyshakuliyeva A."/>
            <person name="Rokas A."/>
            <person name="Ruiz-Duenas F.J."/>
            <person name="Sabat G."/>
            <person name="Salamov A."/>
            <person name="Samejima M."/>
            <person name="Schmutz J."/>
            <person name="Slot J.C."/>
            <person name="St John F."/>
            <person name="Stenlid J."/>
            <person name="Sun H."/>
            <person name="Sun S."/>
            <person name="Syed K."/>
            <person name="Tsang A."/>
            <person name="Wiebenga A."/>
            <person name="Young D."/>
            <person name="Pisabarro A."/>
            <person name="Eastwood D.C."/>
            <person name="Martin F."/>
            <person name="Cullen D."/>
            <person name="Grigoriev I.V."/>
            <person name="Hibbett D.S."/>
        </authorList>
    </citation>
    <scope>NUCLEOTIDE SEQUENCE [LARGE SCALE GENOMIC DNA]</scope>
    <source>
        <strain evidence="3">RWD-64-598 SS2</strain>
    </source>
</reference>
<feature type="region of interest" description="Disordered" evidence="1">
    <location>
        <begin position="32"/>
        <end position="51"/>
    </location>
</feature>
<feature type="compositionally biased region" description="Basic and acidic residues" evidence="1">
    <location>
        <begin position="224"/>
        <end position="242"/>
    </location>
</feature>
<protein>
    <submittedName>
        <fullName evidence="2">Uncharacterized protein</fullName>
    </submittedName>
</protein>
<dbReference type="GeneID" id="19205110"/>
<feature type="region of interest" description="Disordered" evidence="1">
    <location>
        <begin position="551"/>
        <end position="725"/>
    </location>
</feature>
<feature type="compositionally biased region" description="Polar residues" evidence="1">
    <location>
        <begin position="189"/>
        <end position="199"/>
    </location>
</feature>
<feature type="compositionally biased region" description="Polar residues" evidence="1">
    <location>
        <begin position="318"/>
        <end position="338"/>
    </location>
</feature>
<feature type="region of interest" description="Disordered" evidence="1">
    <location>
        <begin position="150"/>
        <end position="294"/>
    </location>
</feature>
<dbReference type="OrthoDB" id="2691851at2759"/>
<gene>
    <name evidence="2" type="ORF">CONPUDRAFT_164370</name>
</gene>
<dbReference type="Proteomes" id="UP000053558">
    <property type="component" value="Unassembled WGS sequence"/>
</dbReference>
<evidence type="ECO:0000256" key="1">
    <source>
        <dbReference type="SAM" id="MobiDB-lite"/>
    </source>
</evidence>
<feature type="compositionally biased region" description="Low complexity" evidence="1">
    <location>
        <begin position="620"/>
        <end position="634"/>
    </location>
</feature>
<dbReference type="KEGG" id="cput:CONPUDRAFT_164370"/>
<feature type="compositionally biased region" description="Low complexity" evidence="1">
    <location>
        <begin position="400"/>
        <end position="411"/>
    </location>
</feature>
<dbReference type="EMBL" id="JH711576">
    <property type="protein sequence ID" value="EIW83417.1"/>
    <property type="molecule type" value="Genomic_DNA"/>
</dbReference>
<feature type="compositionally biased region" description="Low complexity" evidence="1">
    <location>
        <begin position="645"/>
        <end position="656"/>
    </location>
</feature>
<feature type="compositionally biased region" description="Low complexity" evidence="1">
    <location>
        <begin position="167"/>
        <end position="182"/>
    </location>
</feature>
<feature type="compositionally biased region" description="Low complexity" evidence="1">
    <location>
        <begin position="445"/>
        <end position="463"/>
    </location>
</feature>
<dbReference type="RefSeq" id="XP_007767184.1">
    <property type="nucleotide sequence ID" value="XM_007768994.1"/>
</dbReference>
<evidence type="ECO:0000313" key="2">
    <source>
        <dbReference type="EMBL" id="EIW83417.1"/>
    </source>
</evidence>
<dbReference type="AlphaFoldDB" id="A0A5M3MWQ0"/>